<protein>
    <submittedName>
        <fullName evidence="1">Uncharacterized protein</fullName>
    </submittedName>
</protein>
<proteinExistence type="predicted"/>
<dbReference type="AlphaFoldDB" id="A0A2K8TA78"/>
<accession>A0A2K8TA78</accession>
<evidence type="ECO:0000313" key="2">
    <source>
        <dbReference type="Proteomes" id="UP000232003"/>
    </source>
</evidence>
<reference evidence="1 2" key="1">
    <citation type="submission" date="2017-11" db="EMBL/GenBank/DDBJ databases">
        <title>Complete genome of a free-living desiccation-tolerant cyanobacterium and its photosynthetic adaptation to extreme terrestrial habitat.</title>
        <authorList>
            <person name="Shang J."/>
        </authorList>
    </citation>
    <scope>NUCLEOTIDE SEQUENCE [LARGE SCALE GENOMIC DNA]</scope>
    <source>
        <strain evidence="1 2">CCNUN1</strain>
        <plasmid evidence="2">pnfsy07</plasmid>
    </source>
</reference>
<name>A0A2K8TA78_9NOSO</name>
<dbReference type="EMBL" id="CP024792">
    <property type="protein sequence ID" value="AUB43975.1"/>
    <property type="molecule type" value="Genomic_DNA"/>
</dbReference>
<dbReference type="KEGG" id="nfl:COO91_10189"/>
<organism evidence="1 2">
    <name type="scientific">Nostoc flagelliforme CCNUN1</name>
    <dbReference type="NCBI Taxonomy" id="2038116"/>
    <lineage>
        <taxon>Bacteria</taxon>
        <taxon>Bacillati</taxon>
        <taxon>Cyanobacteriota</taxon>
        <taxon>Cyanophyceae</taxon>
        <taxon>Nostocales</taxon>
        <taxon>Nostocaceae</taxon>
        <taxon>Nostoc</taxon>
    </lineage>
</organism>
<keyword evidence="1" id="KW-0614">Plasmid</keyword>
<keyword evidence="2" id="KW-1185">Reference proteome</keyword>
<gene>
    <name evidence="1" type="ORF">COO91_10189</name>
</gene>
<dbReference type="Proteomes" id="UP000232003">
    <property type="component" value="Plasmid pNFSY07"/>
</dbReference>
<evidence type="ECO:0000313" key="1">
    <source>
        <dbReference type="EMBL" id="AUB43975.1"/>
    </source>
</evidence>
<geneLocation type="plasmid" evidence="2">
    <name>pnfsy07</name>
</geneLocation>
<sequence>MRSLAAIAIAITKTFILHTGIEFEPFSFPLCYFLDVFGT</sequence>